<dbReference type="InterPro" id="IPR003661">
    <property type="entry name" value="HisK_dim/P_dom"/>
</dbReference>
<dbReference type="PANTHER" id="PTHR45528:SF1">
    <property type="entry name" value="SENSOR HISTIDINE KINASE CPXA"/>
    <property type="match status" value="1"/>
</dbReference>
<dbReference type="GO" id="GO:0005886">
    <property type="term" value="C:plasma membrane"/>
    <property type="evidence" value="ECO:0007669"/>
    <property type="project" value="UniProtKB-SubCell"/>
</dbReference>
<dbReference type="CDD" id="cd00082">
    <property type="entry name" value="HisKA"/>
    <property type="match status" value="1"/>
</dbReference>
<evidence type="ECO:0000256" key="11">
    <source>
        <dbReference type="ARBA" id="ARBA00022989"/>
    </source>
</evidence>
<evidence type="ECO:0000256" key="6">
    <source>
        <dbReference type="ARBA" id="ARBA00022679"/>
    </source>
</evidence>
<dbReference type="AlphaFoldDB" id="A0A173YKI3"/>
<evidence type="ECO:0000256" key="5">
    <source>
        <dbReference type="ARBA" id="ARBA00022553"/>
    </source>
</evidence>
<evidence type="ECO:0000256" key="12">
    <source>
        <dbReference type="ARBA" id="ARBA00023012"/>
    </source>
</evidence>
<keyword evidence="8" id="KW-0547">Nucleotide-binding</keyword>
<evidence type="ECO:0000256" key="15">
    <source>
        <dbReference type="SAM" id="SignalP"/>
    </source>
</evidence>
<keyword evidence="5" id="KW-0597">Phosphoprotein</keyword>
<keyword evidence="15" id="KW-0732">Signal</keyword>
<accession>A0A173YKI3</accession>
<evidence type="ECO:0000256" key="13">
    <source>
        <dbReference type="ARBA" id="ARBA00023136"/>
    </source>
</evidence>
<dbReference type="Pfam" id="PF00512">
    <property type="entry name" value="HisKA"/>
    <property type="match status" value="1"/>
</dbReference>
<evidence type="ECO:0000256" key="1">
    <source>
        <dbReference type="ARBA" id="ARBA00000085"/>
    </source>
</evidence>
<evidence type="ECO:0000256" key="4">
    <source>
        <dbReference type="ARBA" id="ARBA00022475"/>
    </source>
</evidence>
<dbReference type="PROSITE" id="PS50109">
    <property type="entry name" value="HIS_KIN"/>
    <property type="match status" value="1"/>
</dbReference>
<organism evidence="17 18">
    <name type="scientific">Agathobacter rectalis</name>
    <dbReference type="NCBI Taxonomy" id="39491"/>
    <lineage>
        <taxon>Bacteria</taxon>
        <taxon>Bacillati</taxon>
        <taxon>Bacillota</taxon>
        <taxon>Clostridia</taxon>
        <taxon>Lachnospirales</taxon>
        <taxon>Lachnospiraceae</taxon>
        <taxon>Agathobacter</taxon>
    </lineage>
</organism>
<gene>
    <name evidence="17" type="primary">phoR_2</name>
    <name evidence="17" type="ORF">ERS852417_00733</name>
</gene>
<keyword evidence="12" id="KW-0902">Two-component regulatory system</keyword>
<feature type="transmembrane region" description="Helical" evidence="14">
    <location>
        <begin position="422"/>
        <end position="442"/>
    </location>
</feature>
<protein>
    <recommendedName>
        <fullName evidence="3">histidine kinase</fullName>
        <ecNumber evidence="3">2.7.13.3</ecNumber>
    </recommendedName>
</protein>
<evidence type="ECO:0000313" key="18">
    <source>
        <dbReference type="Proteomes" id="UP000095384"/>
    </source>
</evidence>
<dbReference type="SMART" id="SM00388">
    <property type="entry name" value="HisKA"/>
    <property type="match status" value="1"/>
</dbReference>
<evidence type="ECO:0000256" key="8">
    <source>
        <dbReference type="ARBA" id="ARBA00022741"/>
    </source>
</evidence>
<evidence type="ECO:0000256" key="14">
    <source>
        <dbReference type="SAM" id="Phobius"/>
    </source>
</evidence>
<feature type="transmembrane region" description="Helical" evidence="14">
    <location>
        <begin position="12"/>
        <end position="34"/>
    </location>
</feature>
<keyword evidence="6 17" id="KW-0808">Transferase</keyword>
<evidence type="ECO:0000256" key="10">
    <source>
        <dbReference type="ARBA" id="ARBA00022840"/>
    </source>
</evidence>
<dbReference type="InterPro" id="IPR036097">
    <property type="entry name" value="HisK_dim/P_sf"/>
</dbReference>
<evidence type="ECO:0000256" key="3">
    <source>
        <dbReference type="ARBA" id="ARBA00012438"/>
    </source>
</evidence>
<dbReference type="SUPFAM" id="SSF55874">
    <property type="entry name" value="ATPase domain of HSP90 chaperone/DNA topoisomerase II/histidine kinase"/>
    <property type="match status" value="1"/>
</dbReference>
<evidence type="ECO:0000256" key="2">
    <source>
        <dbReference type="ARBA" id="ARBA00004651"/>
    </source>
</evidence>
<name>A0A173YKI3_9FIRM</name>
<evidence type="ECO:0000256" key="9">
    <source>
        <dbReference type="ARBA" id="ARBA00022777"/>
    </source>
</evidence>
<dbReference type="InterPro" id="IPR005467">
    <property type="entry name" value="His_kinase_dom"/>
</dbReference>
<sequence>MKKISRNLWLKLAAFIVCSVMAAGLVVTTLVAVYTNNYESTAQLRDEIHANIAGAYSRQMVYNYESGDDNAFSQMMDDTNLQAAVVKSNETSEDKVDVKSDAAKVYSSVDEISNPDYIFSYKAKNLKWNRLSYLWDAMSGSYEESDDASNNMNSERISSIMYSKTNGLFYLCLNDGTAYVIPKVRVMTGSNDNSSLGLYKAVEKTDENGNNYFAYEEMFTGQSLDITGFAEWKNVKCYDEKGNHIKCGMNLSDDGDSRFDSDGSYYDYDEDIYYDSYEIIKVVEQVNESYELLPDTFNISDTGIVYYPYTQTEDKPEYYYVYAKLPQQLQEKGDYFNQADSLLDVMEFTEAHLSVLFVIFILGFVITAGYLLTVAGKREDSEEIKLRLYDRLPYEVMLGVTMFADFMVFPAGFLLIKQLPVVALICLAATMVSLEAVLSTYVRIRAHEFWKHTLCYYVVRFFLKPVKKLCRMVFAPIRYGFSWIERNVPLFLISMLAFGFICLLELIGFGIGSIGFIFIIKLIELALLIAFIMQYDRIRCAAKAIANGDFSQPVDTSKLMLFFRKHGEDLNNVSNGIEAAVSEKMKSERFRTELITNVSHDIKTPLTSIINYVDLLQKEDIDNEKVREYLDVLDRQSSRLKKLIQDLLEASKASTGSINVELEELDAAVMLSQVAGEYEEKFEKNNLDLIIKNDVTPVMIQADGRHLWRVFDNLMNNINKYAQPGTRVYIDIIPKDSGAIITFKNVSATPLNISSDELKERFVRGDSSRNTEGSGLGLSIAESLMKLMNGTLELTVDGDLFKVTLEF</sequence>
<dbReference type="Gene3D" id="1.10.287.130">
    <property type="match status" value="1"/>
</dbReference>
<feature type="signal peptide" evidence="15">
    <location>
        <begin position="1"/>
        <end position="22"/>
    </location>
</feature>
<dbReference type="InterPro" id="IPR036890">
    <property type="entry name" value="HATPase_C_sf"/>
</dbReference>
<keyword evidence="9" id="KW-0418">Kinase</keyword>
<dbReference type="RefSeq" id="WP_055223269.1">
    <property type="nucleotide sequence ID" value="NZ_CYYW01000003.1"/>
</dbReference>
<comment type="subcellular location">
    <subcellularLocation>
        <location evidence="2">Cell membrane</location>
        <topology evidence="2">Multi-pass membrane protein</topology>
    </subcellularLocation>
</comment>
<dbReference type="SMART" id="SM00387">
    <property type="entry name" value="HATPase_c"/>
    <property type="match status" value="1"/>
</dbReference>
<keyword evidence="4" id="KW-1003">Cell membrane</keyword>
<evidence type="ECO:0000256" key="7">
    <source>
        <dbReference type="ARBA" id="ARBA00022692"/>
    </source>
</evidence>
<dbReference type="InterPro" id="IPR050398">
    <property type="entry name" value="HssS/ArlS-like"/>
</dbReference>
<keyword evidence="13 14" id="KW-0472">Membrane</keyword>
<dbReference type="EC" id="2.7.13.3" evidence="3"/>
<keyword evidence="7 14" id="KW-0812">Transmembrane</keyword>
<dbReference type="Gene3D" id="3.30.565.10">
    <property type="entry name" value="Histidine kinase-like ATPase, C-terminal domain"/>
    <property type="match status" value="1"/>
</dbReference>
<dbReference type="Proteomes" id="UP000095384">
    <property type="component" value="Unassembled WGS sequence"/>
</dbReference>
<reference evidence="17 18" key="1">
    <citation type="submission" date="2015-09" db="EMBL/GenBank/DDBJ databases">
        <authorList>
            <consortium name="Pathogen Informatics"/>
        </authorList>
    </citation>
    <scope>NUCLEOTIDE SEQUENCE [LARGE SCALE GENOMIC DNA]</scope>
    <source>
        <strain evidence="17 18">2789STDY5608860</strain>
    </source>
</reference>
<feature type="chain" id="PRO_5038354197" description="histidine kinase" evidence="15">
    <location>
        <begin position="23"/>
        <end position="807"/>
    </location>
</feature>
<dbReference type="SUPFAM" id="SSF47384">
    <property type="entry name" value="Homodimeric domain of signal transducing histidine kinase"/>
    <property type="match status" value="1"/>
</dbReference>
<dbReference type="FunFam" id="1.10.287.130:FF:000008">
    <property type="entry name" value="Two-component sensor histidine kinase"/>
    <property type="match status" value="1"/>
</dbReference>
<feature type="transmembrane region" description="Helical" evidence="14">
    <location>
        <begin position="396"/>
        <end position="416"/>
    </location>
</feature>
<evidence type="ECO:0000313" key="17">
    <source>
        <dbReference type="EMBL" id="CUN64661.1"/>
    </source>
</evidence>
<dbReference type="InterPro" id="IPR003594">
    <property type="entry name" value="HATPase_dom"/>
</dbReference>
<evidence type="ECO:0000259" key="16">
    <source>
        <dbReference type="PROSITE" id="PS50109"/>
    </source>
</evidence>
<feature type="domain" description="Histidine kinase" evidence="16">
    <location>
        <begin position="597"/>
        <end position="807"/>
    </location>
</feature>
<comment type="catalytic activity">
    <reaction evidence="1">
        <text>ATP + protein L-histidine = ADP + protein N-phospho-L-histidine.</text>
        <dbReference type="EC" id="2.7.13.3"/>
    </reaction>
</comment>
<dbReference type="GO" id="GO:0000155">
    <property type="term" value="F:phosphorelay sensor kinase activity"/>
    <property type="evidence" value="ECO:0007669"/>
    <property type="project" value="InterPro"/>
</dbReference>
<feature type="transmembrane region" description="Helical" evidence="14">
    <location>
        <begin position="353"/>
        <end position="375"/>
    </location>
</feature>
<keyword evidence="11 14" id="KW-1133">Transmembrane helix</keyword>
<dbReference type="PANTHER" id="PTHR45528">
    <property type="entry name" value="SENSOR HISTIDINE KINASE CPXA"/>
    <property type="match status" value="1"/>
</dbReference>
<keyword evidence="10" id="KW-0067">ATP-binding</keyword>
<dbReference type="GO" id="GO:0005524">
    <property type="term" value="F:ATP binding"/>
    <property type="evidence" value="ECO:0007669"/>
    <property type="project" value="UniProtKB-KW"/>
</dbReference>
<dbReference type="Pfam" id="PF02518">
    <property type="entry name" value="HATPase_c"/>
    <property type="match status" value="1"/>
</dbReference>
<feature type="transmembrane region" description="Helical" evidence="14">
    <location>
        <begin position="514"/>
        <end position="533"/>
    </location>
</feature>
<proteinExistence type="predicted"/>
<feature type="transmembrane region" description="Helical" evidence="14">
    <location>
        <begin position="488"/>
        <end position="508"/>
    </location>
</feature>
<dbReference type="EMBL" id="CYYW01000003">
    <property type="protein sequence ID" value="CUN64661.1"/>
    <property type="molecule type" value="Genomic_DNA"/>
</dbReference>